<dbReference type="Proteomes" id="UP001596512">
    <property type="component" value="Unassembled WGS sequence"/>
</dbReference>
<feature type="compositionally biased region" description="Low complexity" evidence="1">
    <location>
        <begin position="161"/>
        <end position="171"/>
    </location>
</feature>
<evidence type="ECO:0000313" key="3">
    <source>
        <dbReference type="Proteomes" id="UP001596512"/>
    </source>
</evidence>
<gene>
    <name evidence="2" type="ORF">ACFQV2_00010</name>
</gene>
<feature type="region of interest" description="Disordered" evidence="1">
    <location>
        <begin position="108"/>
        <end position="194"/>
    </location>
</feature>
<evidence type="ECO:0000256" key="1">
    <source>
        <dbReference type="SAM" id="MobiDB-lite"/>
    </source>
</evidence>
<feature type="compositionally biased region" description="Polar residues" evidence="1">
    <location>
        <begin position="108"/>
        <end position="121"/>
    </location>
</feature>
<feature type="compositionally biased region" description="Pro residues" evidence="1">
    <location>
        <begin position="184"/>
        <end position="194"/>
    </location>
</feature>
<feature type="compositionally biased region" description="Polar residues" evidence="1">
    <location>
        <begin position="130"/>
        <end position="152"/>
    </location>
</feature>
<name>A0ABW2TEW0_9PSEU</name>
<accession>A0ABW2TEW0</accession>
<keyword evidence="3" id="KW-1185">Reference proteome</keyword>
<dbReference type="InterPro" id="IPR027417">
    <property type="entry name" value="P-loop_NTPase"/>
</dbReference>
<proteinExistence type="predicted"/>
<protein>
    <recommendedName>
        <fullName evidence="4">AAA+ ATPase domain-containing protein</fullName>
    </recommendedName>
</protein>
<evidence type="ECO:0000313" key="2">
    <source>
        <dbReference type="EMBL" id="MFC7612290.1"/>
    </source>
</evidence>
<evidence type="ECO:0008006" key="4">
    <source>
        <dbReference type="Google" id="ProtNLM"/>
    </source>
</evidence>
<dbReference type="EMBL" id="JBHTEY010000001">
    <property type="protein sequence ID" value="MFC7612290.1"/>
    <property type="molecule type" value="Genomic_DNA"/>
</dbReference>
<dbReference type="SUPFAM" id="SSF52540">
    <property type="entry name" value="P-loop containing nucleoside triphosphate hydrolases"/>
    <property type="match status" value="1"/>
</dbReference>
<reference evidence="3" key="1">
    <citation type="journal article" date="2019" name="Int. J. Syst. Evol. Microbiol.">
        <title>The Global Catalogue of Microorganisms (GCM) 10K type strain sequencing project: providing services to taxonomists for standard genome sequencing and annotation.</title>
        <authorList>
            <consortium name="The Broad Institute Genomics Platform"/>
            <consortium name="The Broad Institute Genome Sequencing Center for Infectious Disease"/>
            <person name="Wu L."/>
            <person name="Ma J."/>
        </authorList>
    </citation>
    <scope>NUCLEOTIDE SEQUENCE [LARGE SCALE GENOMIC DNA]</scope>
    <source>
        <strain evidence="3">JCM 17695</strain>
    </source>
</reference>
<comment type="caution">
    <text evidence="2">The sequence shown here is derived from an EMBL/GenBank/DDBJ whole genome shotgun (WGS) entry which is preliminary data.</text>
</comment>
<sequence>MVAALKPGAFVLLVGDSAAGKSRLAFEATREVLGKHRLFVPEPQALAAVINEAATERRALLWLDDLERFLTGDNSLNVTMLDRLLNHPDKHRRVVIATLRLQEQHLLDSTPTPTVGSTRTAAASWPWPHASTSSAHSPQPNSIVHNTATRTLASPKPSPTPTITASPSTSPQDPNSYAAGTTAAPPPPTREAPH</sequence>
<organism evidence="2 3">
    <name type="scientific">Actinokineospora soli</name>
    <dbReference type="NCBI Taxonomy" id="1048753"/>
    <lineage>
        <taxon>Bacteria</taxon>
        <taxon>Bacillati</taxon>
        <taxon>Actinomycetota</taxon>
        <taxon>Actinomycetes</taxon>
        <taxon>Pseudonocardiales</taxon>
        <taxon>Pseudonocardiaceae</taxon>
        <taxon>Actinokineospora</taxon>
    </lineage>
</organism>